<dbReference type="SUPFAM" id="SSF74650">
    <property type="entry name" value="Galactose mutarotase-like"/>
    <property type="match status" value="2"/>
</dbReference>
<dbReference type="Pfam" id="PF17167">
    <property type="entry name" value="Glyco_hydro_94"/>
    <property type="match status" value="1"/>
</dbReference>
<dbReference type="SMART" id="SM01068">
    <property type="entry name" value="CBM_X"/>
    <property type="match status" value="2"/>
</dbReference>
<dbReference type="Gene3D" id="1.50.10.10">
    <property type="match status" value="1"/>
</dbReference>
<keyword evidence="2" id="KW-0808">Transferase</keyword>
<dbReference type="RefSeq" id="WP_377944038.1">
    <property type="nucleotide sequence ID" value="NZ_JBHUCX010000044.1"/>
</dbReference>
<evidence type="ECO:0000259" key="6">
    <source>
        <dbReference type="Pfam" id="PF17167"/>
    </source>
</evidence>
<feature type="transmembrane region" description="Helical" evidence="3">
    <location>
        <begin position="385"/>
        <end position="409"/>
    </location>
</feature>
<evidence type="ECO:0000259" key="4">
    <source>
        <dbReference type="Pfam" id="PF06165"/>
    </source>
</evidence>
<dbReference type="CDD" id="cd11756">
    <property type="entry name" value="GH94N_ChvB_NdvB_1_like"/>
    <property type="match status" value="1"/>
</dbReference>
<dbReference type="PANTHER" id="PTHR37469">
    <property type="entry name" value="CELLOBIONIC ACID PHOSPHORYLASE-RELATED"/>
    <property type="match status" value="1"/>
</dbReference>
<reference evidence="8" key="1">
    <citation type="journal article" date="2019" name="Int. J. Syst. Evol. Microbiol.">
        <title>The Global Catalogue of Microorganisms (GCM) 10K type strain sequencing project: providing services to taxonomists for standard genome sequencing and annotation.</title>
        <authorList>
            <consortium name="The Broad Institute Genomics Platform"/>
            <consortium name="The Broad Institute Genome Sequencing Center for Infectious Disease"/>
            <person name="Wu L."/>
            <person name="Ma J."/>
        </authorList>
    </citation>
    <scope>NUCLEOTIDE SEQUENCE [LARGE SCALE GENOMIC DNA]</scope>
    <source>
        <strain evidence="8">CGMCC 1.12286</strain>
    </source>
</reference>
<evidence type="ECO:0000256" key="2">
    <source>
        <dbReference type="ARBA" id="ARBA00022679"/>
    </source>
</evidence>
<evidence type="ECO:0000256" key="3">
    <source>
        <dbReference type="SAM" id="Phobius"/>
    </source>
</evidence>
<feature type="transmembrane region" description="Helical" evidence="3">
    <location>
        <begin position="793"/>
        <end position="813"/>
    </location>
</feature>
<accession>A0ABW4JMT8</accession>
<dbReference type="Gene3D" id="2.60.420.10">
    <property type="entry name" value="Maltose phosphorylase, domain 3"/>
    <property type="match status" value="1"/>
</dbReference>
<keyword evidence="3" id="KW-1133">Transmembrane helix</keyword>
<protein>
    <submittedName>
        <fullName evidence="7">GH36-type glycosyl hydrolase domain-containing protein</fullName>
    </submittedName>
</protein>
<organism evidence="7 8">
    <name type="scientific">Alicyclobacillus fodiniaquatilis</name>
    <dbReference type="NCBI Taxonomy" id="1661150"/>
    <lineage>
        <taxon>Bacteria</taxon>
        <taxon>Bacillati</taxon>
        <taxon>Bacillota</taxon>
        <taxon>Bacilli</taxon>
        <taxon>Bacillales</taxon>
        <taxon>Alicyclobacillaceae</taxon>
        <taxon>Alicyclobacillus</taxon>
    </lineage>
</organism>
<name>A0ABW4JMT8_9BACL</name>
<comment type="caution">
    <text evidence="7">The sequence shown here is derived from an EMBL/GenBank/DDBJ whole genome shotgun (WGS) entry which is preliminary data.</text>
</comment>
<dbReference type="InterPro" id="IPR011013">
    <property type="entry name" value="Gal_mutarotase_sf_dom"/>
</dbReference>
<dbReference type="InterPro" id="IPR012341">
    <property type="entry name" value="6hp_glycosidase-like_sf"/>
</dbReference>
<dbReference type="InterPro" id="IPR037824">
    <property type="entry name" value="GH94N_2_NdvB"/>
</dbReference>
<dbReference type="InterPro" id="IPR019282">
    <property type="entry name" value="Glycoamylase-like_cons_dom"/>
</dbReference>
<keyword evidence="7" id="KW-0378">Hydrolase</keyword>
<dbReference type="Proteomes" id="UP001597079">
    <property type="component" value="Unassembled WGS sequence"/>
</dbReference>
<dbReference type="PANTHER" id="PTHR37469:SF2">
    <property type="entry name" value="CELLOBIONIC ACID PHOSPHORYLASE"/>
    <property type="match status" value="1"/>
</dbReference>
<keyword evidence="1" id="KW-0328">Glycosyltransferase</keyword>
<dbReference type="SUPFAM" id="SSF48208">
    <property type="entry name" value="Six-hairpin glycosidases"/>
    <property type="match status" value="1"/>
</dbReference>
<keyword evidence="3" id="KW-0812">Transmembrane</keyword>
<dbReference type="Pfam" id="PF10091">
    <property type="entry name" value="Glycoamylase"/>
    <property type="match status" value="1"/>
</dbReference>
<gene>
    <name evidence="7" type="ORF">ACFSB2_15690</name>
</gene>
<sequence>MILNKEQLQKRAREQALTHELGSASNGGHRFWPSFRSDIDSLRLFAELLGRGRAECTQPAEDWLLDHIDFIEKQAQVVKSELPRETLNRLPRLQESGQPRIEAICNDYLEQVDGIYDVTSFETYLMAYQDVTVLKLAETWALPSAMRVMIIHRLADAMVEVRHRHEVCESVANLLGRLGAEPLSEMDVRALLEHETRNRTLTAPEIVHLVRHIQEWKPDIQVVHDWLAVHLENGEKSLSQMVSYEHQLQAQLQVTCGNLVQSLHRLERLPWRVTFEHISHIDHLLAKDKTGVYTQLDFASRDQLRQRVAYVADKLRVPETLVAATVVRLAGERQEDAREQAGSARVTFLAYYLLEPEGMEMLRSALATSARPRRLPHLRLRERAFSVYITSTVLLCIALVILAGVWAGYGLVARPISWVAIVIALLIPTSEWSVALVHALIMKCCRPKGLLRYDFSEEVPEDARTMVVMPVLWTSVDEVKEVVERLLVHYFGNRQDHLHFAILADFEDASTATAETDKQILDFAVEQIEQLNARHGHDKFFLFHRERRLNEPEKTYMGWERKRGKLVEFVELLSGSTKTTFTTVCGETRILSDIRYVCTVDLDTQLPIGVAARLVATIHLPYNRPRMNQAGTRVIEGYGVLQPRIGVSYQSTQQSRFAALWAGAPGIDPYAFAVSDPYQDLFGQGIFVGKGIFDVAAFRSTLVNRIPDNQILSHDLLEGGFLRAGLAADIEVVDDFPATYYAAQRRTHRWIRGDWQLIKWLGRRVCDRLGQSERVDLDGLTRWQMIDNLRRSLLHPVLFVVALLGICALPGRVVVWEGAVLLTLILPLIRALASAFKQGNWSVIGVGLLQSIVQILTLPFQAVLAADAIARTLYRVFVSKRRLLEWTPSAHVERTKSGVRTFVYQTAGYVAMLLYLVLGMLFAHPGGRIVTIVGTILWLLAWPAIRALNQPVRAETHAWVKQSETELTELARETWQFYHHYVTDQDSHLPPDNVQYHPTETIAHRTSPTNIGLYLACVLAARDFAFIDSEEMLLRLEQTIATVETLDKWHGHLYNWYDTTKAAPLAPRYISTVDSGNFVAYLMVVAQGLRDLAASETTLGEAFVALAHRIERLVEATDFYVLYDADARLFSLGYHVDDRRKETVLYDLLASEARQASFVAIALGQVPVSHWFALGRTMTRTGGHKTLLSWSGTMFEYLMPWLVMRTYKNAIWESTYRGVVHRQAMYARDRGVPLGISESGYYAFDYQMNYQYQAFGVPGLGFDRGMERDLVIAPYATILSLPYAGEAGLKALDDLVELGARGKYGFYEAVDFTGARLPKGLRHQVIQSFMAHHQGMSMLTLANLLLPTSAVDRFHQDPRVQATDLLLQERVPIKATLLKNPSGFEVKLPDMDGHRDDAERVYREPTPVPEVNVLSNGAMTSVTTNTGSGFLRWKGLAVTRWREDPVLDNWGPALYIHDVTEDKTWSATEFPCARTTDAMSVFQLDKTTYEGRVGDMTGKLDVVVSPEVDAEIRRVRLVNQGDEEKTIEVTSFLELALATPSADDSHPAFSKLFVETSHDEASECLVAKRRSREEDEKETWAVHTVYVDKDETGAYEFETDRAAFIGRGYGLAAPQAMVTRLAGSVGSVADPAFVMRRRLRLAPGESASVYVVTGVADDLDDAKEIIHRLREPRQADRAFHLAWVRSQIDLRHLHLTARQAAAAHLLAARLLYTPPLSKERREAIARNELGQSSLWSRGMSGDLPIGMVRIANLADLPFVVLLARQHQYLCALGLELDLVVLDETKGGYQDELPNRLRAALAARGISEANHLYVLKRHTLSQAEQTLMFAVSRVILQANGPSLRAQLQVDGQAPSRRSGVEQTPAPVQEHLAPVHTHQGEGGEFDNEWGSFVEDGKAYQIRVVHGHDLPRPWSNILANQVFGCLMTELGTGYSWWRNGSECKLTPWSNDPVLDPPGECLYLRDMETDALWSATPKPAGGTAPYTVTHGHGYSRFESAHVGIEHQLEVVVPLADPIKLMRLKLRNTTDKPRRLQATYYAEWILGVKRAPQAPFIITKWDEDTNTLFAHNTYQEVFREATAFLHMFADGQDDKASRRMSYTGDRRDFLGRGGSLSSPAALFDDALSGRDGTAFNACGAIQTEIELPPDEEVTLFVLLGCTNSQDDAQELVAKYQHEAAYAQTVTAVTAYWDDLLGRVVVETPDRKMDVLMNGWLLYQALACRMWGRTAFYQAGGAFGYRDQLQDSLAMLHADSTITRRQILRNAQHQYQAGDVQHWWHEETGKGIRTRFSDDLLWLPYAVSRYIEHTGDQRVLDETVPFLVSDPLHEGELERYEETRVADETGTILEHCLRAIERGLQLGEHGLPLMGIGDWNDGMSRVGAKGRGESVWLGWFIVDILKRFCQMEDERIPVDWRQKHEAILRELEQNLNQHAWDGAWFRRAFTDSGTWLGSIEDKECRIDAIAQSWSVISDGAPAERQARAMRSFDRELVDARLRLARLLTPAFDKTSPSPGYIQGYPPGIRENGGQYTHGVIWSICAWAKLGRRDKAWALFTLLNPITHTETAREVLQFGCEPYVMSADIYTADPHRGRAGWSWYTGAAGWMYQAGLEYVLGVRRRGDRLYVQPCVPEHWNSFRVAYRLGKATYHIQVDCHSGETEPARWTLDGQVLHTDYLPLTDDGQTHEVVVYAARAELGTVG</sequence>
<feature type="transmembrane region" description="Helical" evidence="3">
    <location>
        <begin position="415"/>
        <end position="442"/>
    </location>
</feature>
<dbReference type="Gene3D" id="1.50.10.140">
    <property type="match status" value="1"/>
</dbReference>
<feature type="transmembrane region" description="Helical" evidence="3">
    <location>
        <begin position="843"/>
        <end position="864"/>
    </location>
</feature>
<evidence type="ECO:0000256" key="1">
    <source>
        <dbReference type="ARBA" id="ARBA00022676"/>
    </source>
</evidence>
<feature type="domain" description="Glycosyl hydrolase 94 supersandwich" evidence="4">
    <location>
        <begin position="1403"/>
        <end position="1671"/>
    </location>
</feature>
<dbReference type="InterPro" id="IPR033432">
    <property type="entry name" value="GH94_catalytic"/>
</dbReference>
<feature type="domain" description="Glycosyl hydrolase 94 catalytic" evidence="6">
    <location>
        <begin position="2186"/>
        <end position="2610"/>
    </location>
</feature>
<proteinExistence type="predicted"/>
<dbReference type="CDD" id="cd11753">
    <property type="entry name" value="GH94N_ChvB_NdvB_2_like"/>
    <property type="match status" value="1"/>
</dbReference>
<feature type="domain" description="Glycosyl hydrolase 94 supersandwich" evidence="4">
    <location>
        <begin position="1896"/>
        <end position="2172"/>
    </location>
</feature>
<feature type="transmembrane region" description="Helical" evidence="3">
    <location>
        <begin position="902"/>
        <end position="922"/>
    </location>
</feature>
<keyword evidence="8" id="KW-1185">Reference proteome</keyword>
<dbReference type="InterPro" id="IPR037018">
    <property type="entry name" value="GH65_N"/>
</dbReference>
<dbReference type="InterPro" id="IPR008928">
    <property type="entry name" value="6-hairpin_glycosidase_sf"/>
</dbReference>
<dbReference type="Gene3D" id="2.70.98.40">
    <property type="entry name" value="Glycoside hydrolase, family 65, N-terminal domain"/>
    <property type="match status" value="2"/>
</dbReference>
<dbReference type="EMBL" id="JBHUCX010000044">
    <property type="protein sequence ID" value="MFD1676147.1"/>
    <property type="molecule type" value="Genomic_DNA"/>
</dbReference>
<dbReference type="GO" id="GO:0016787">
    <property type="term" value="F:hydrolase activity"/>
    <property type="evidence" value="ECO:0007669"/>
    <property type="project" value="UniProtKB-KW"/>
</dbReference>
<evidence type="ECO:0000313" key="7">
    <source>
        <dbReference type="EMBL" id="MFD1676147.1"/>
    </source>
</evidence>
<dbReference type="InterPro" id="IPR052047">
    <property type="entry name" value="GH94_Enzymes"/>
</dbReference>
<dbReference type="InterPro" id="IPR037820">
    <property type="entry name" value="GH94N_NdvB"/>
</dbReference>
<evidence type="ECO:0000259" key="5">
    <source>
        <dbReference type="Pfam" id="PF10091"/>
    </source>
</evidence>
<dbReference type="Pfam" id="PF06165">
    <property type="entry name" value="GH94_b-supersand"/>
    <property type="match status" value="2"/>
</dbReference>
<feature type="domain" description="Glycoamylase-like" evidence="5">
    <location>
        <begin position="1149"/>
        <end position="1344"/>
    </location>
</feature>
<keyword evidence="3" id="KW-0472">Membrane</keyword>
<dbReference type="InterPro" id="IPR010383">
    <property type="entry name" value="Glyco_hydrolase_94_b-supersand"/>
</dbReference>
<evidence type="ECO:0000313" key="8">
    <source>
        <dbReference type="Proteomes" id="UP001597079"/>
    </source>
</evidence>